<dbReference type="EMBL" id="CAJMWT010001454">
    <property type="protein sequence ID" value="CAE6403052.1"/>
    <property type="molecule type" value="Genomic_DNA"/>
</dbReference>
<proteinExistence type="predicted"/>
<comment type="caution">
    <text evidence="2">The sequence shown here is derived from an EMBL/GenBank/DDBJ whole genome shotgun (WGS) entry which is preliminary data.</text>
</comment>
<name>A0A8H3A706_9AGAM</name>
<organism evidence="2 3">
    <name type="scientific">Rhizoctonia solani</name>
    <dbReference type="NCBI Taxonomy" id="456999"/>
    <lineage>
        <taxon>Eukaryota</taxon>
        <taxon>Fungi</taxon>
        <taxon>Dikarya</taxon>
        <taxon>Basidiomycota</taxon>
        <taxon>Agaricomycotina</taxon>
        <taxon>Agaricomycetes</taxon>
        <taxon>Cantharellales</taxon>
        <taxon>Ceratobasidiaceae</taxon>
        <taxon>Rhizoctonia</taxon>
    </lineage>
</organism>
<evidence type="ECO:0000313" key="2">
    <source>
        <dbReference type="EMBL" id="CAE6403052.1"/>
    </source>
</evidence>
<reference evidence="2" key="1">
    <citation type="submission" date="2021-01" db="EMBL/GenBank/DDBJ databases">
        <authorList>
            <person name="Kaushik A."/>
        </authorList>
    </citation>
    <scope>NUCLEOTIDE SEQUENCE</scope>
    <source>
        <strain evidence="2">AG2-2IIIB</strain>
    </source>
</reference>
<protein>
    <submittedName>
        <fullName evidence="2">Uncharacterized protein</fullName>
    </submittedName>
</protein>
<dbReference type="Proteomes" id="UP000663843">
    <property type="component" value="Unassembled WGS sequence"/>
</dbReference>
<sequence length="25" mass="3013">MRLRGPTGVWQSRTRFKTTPVPRKR</sequence>
<evidence type="ECO:0000256" key="1">
    <source>
        <dbReference type="SAM" id="MobiDB-lite"/>
    </source>
</evidence>
<accession>A0A8H3A706</accession>
<gene>
    <name evidence="2" type="ORF">RDB_LOCUS37484</name>
</gene>
<evidence type="ECO:0000313" key="3">
    <source>
        <dbReference type="Proteomes" id="UP000663843"/>
    </source>
</evidence>
<dbReference type="AlphaFoldDB" id="A0A8H3A706"/>
<feature type="region of interest" description="Disordered" evidence="1">
    <location>
        <begin position="1"/>
        <end position="25"/>
    </location>
</feature>